<name>A0A317YL20_STAPS</name>
<comment type="caution">
    <text evidence="1">The sequence shown here is derived from an EMBL/GenBank/DDBJ whole genome shotgun (WGS) entry which is preliminary data.</text>
</comment>
<evidence type="ECO:0000313" key="1">
    <source>
        <dbReference type="EMBL" id="PWZ67276.1"/>
    </source>
</evidence>
<accession>A0A317YL20</accession>
<feature type="non-terminal residue" evidence="1">
    <location>
        <position position="83"/>
    </location>
</feature>
<proteinExistence type="predicted"/>
<dbReference type="Proteomes" id="UP000246800">
    <property type="component" value="Unassembled WGS sequence"/>
</dbReference>
<gene>
    <name evidence="1" type="ORF">DD902_15975</name>
</gene>
<dbReference type="EMBL" id="QEIT01000748">
    <property type="protein sequence ID" value="PWZ67276.1"/>
    <property type="molecule type" value="Genomic_DNA"/>
</dbReference>
<evidence type="ECO:0000313" key="2">
    <source>
        <dbReference type="Proteomes" id="UP000246800"/>
    </source>
</evidence>
<feature type="non-terminal residue" evidence="1">
    <location>
        <position position="1"/>
    </location>
</feature>
<dbReference type="AlphaFoldDB" id="A0A317YL20"/>
<sequence>QTVIQINTYTEMKLVFLEGLFKTLLNKNSQVVFFIMPSILKSKNTMSEEEKCTIIKTIIESNLKIAFNINDIETTYYAEEALM</sequence>
<protein>
    <submittedName>
        <fullName evidence="1">AraC family transcriptional regulator</fullName>
    </submittedName>
</protein>
<organism evidence="1 2">
    <name type="scientific">Staphylococcus pseudintermedius</name>
    <dbReference type="NCBI Taxonomy" id="283734"/>
    <lineage>
        <taxon>Bacteria</taxon>
        <taxon>Bacillati</taxon>
        <taxon>Bacillota</taxon>
        <taxon>Bacilli</taxon>
        <taxon>Bacillales</taxon>
        <taxon>Staphylococcaceae</taxon>
        <taxon>Staphylococcus</taxon>
        <taxon>Staphylococcus intermedius group</taxon>
    </lineage>
</organism>
<reference evidence="1 2" key="1">
    <citation type="journal article" date="2018" name="Vet. Microbiol.">
        <title>Clonal diversity and geographic distribution of methicillin-resistant Staphylococcus pseudintermedius from Australian animals: Discovery of novel sequence types.</title>
        <authorList>
            <person name="Worthing K.A."/>
            <person name="Abraham S."/>
            <person name="Coombs G.W."/>
            <person name="Pang S."/>
            <person name="Saputra S."/>
            <person name="Jordan D."/>
            <person name="Trott D.J."/>
            <person name="Norris J.M."/>
        </authorList>
    </citation>
    <scope>NUCLEOTIDE SEQUENCE [LARGE SCALE GENOMIC DNA]</scope>
    <source>
        <strain evidence="1 2">ST525 1</strain>
    </source>
</reference>